<dbReference type="EMBL" id="CP089983">
    <property type="protein sequence ID" value="WXB08784.1"/>
    <property type="molecule type" value="Genomic_DNA"/>
</dbReference>
<evidence type="ECO:0000313" key="1">
    <source>
        <dbReference type="EMBL" id="WXB08784.1"/>
    </source>
</evidence>
<dbReference type="Pfam" id="PF06793">
    <property type="entry name" value="UPF0262"/>
    <property type="match status" value="1"/>
</dbReference>
<organism evidence="1 2">
    <name type="scientific">Pendulispora rubella</name>
    <dbReference type="NCBI Taxonomy" id="2741070"/>
    <lineage>
        <taxon>Bacteria</taxon>
        <taxon>Pseudomonadati</taxon>
        <taxon>Myxococcota</taxon>
        <taxon>Myxococcia</taxon>
        <taxon>Myxococcales</taxon>
        <taxon>Sorangiineae</taxon>
        <taxon>Pendulisporaceae</taxon>
        <taxon>Pendulispora</taxon>
    </lineage>
</organism>
<gene>
    <name evidence="1" type="ORF">LVJ94_16280</name>
</gene>
<reference evidence="1" key="1">
    <citation type="submission" date="2021-12" db="EMBL/GenBank/DDBJ databases">
        <title>Discovery of the Pendulisporaceae a myxobacterial family with distinct sporulation behavior and unique specialized metabolism.</title>
        <authorList>
            <person name="Garcia R."/>
            <person name="Popoff A."/>
            <person name="Bader C.D."/>
            <person name="Loehr J."/>
            <person name="Walesch S."/>
            <person name="Walt C."/>
            <person name="Boldt J."/>
            <person name="Bunk B."/>
            <person name="Haeckl F.J.F.P.J."/>
            <person name="Gunesch A.P."/>
            <person name="Birkelbach J."/>
            <person name="Nuebel U."/>
            <person name="Pietschmann T."/>
            <person name="Bach T."/>
            <person name="Mueller R."/>
        </authorList>
    </citation>
    <scope>NUCLEOTIDE SEQUENCE</scope>
    <source>
        <strain evidence="1">MSr11367</strain>
    </source>
</reference>
<dbReference type="Proteomes" id="UP001374803">
    <property type="component" value="Chromosome"/>
</dbReference>
<keyword evidence="2" id="KW-1185">Reference proteome</keyword>
<dbReference type="RefSeq" id="WP_394838460.1">
    <property type="nucleotide sequence ID" value="NZ_CP089929.1"/>
</dbReference>
<proteinExistence type="predicted"/>
<dbReference type="InterPro" id="IPR008321">
    <property type="entry name" value="UCP032146"/>
</dbReference>
<evidence type="ECO:0000313" key="2">
    <source>
        <dbReference type="Proteomes" id="UP001374803"/>
    </source>
</evidence>
<accession>A0ABZ2LCY6</accession>
<sequence length="163" mass="18495">MTIREIRVDEELWQQTTALRRAEWRATIEDLVHDGQLSPKYDGYFVLVKVSPDAAELEFLDDEGELRGAVTVPFAITAHLLSEYLQIITRMDSEAHETGRLEALDMGKKVVHDAAARALQQALPELAANHATYRKLFSMLVALQVDTTKLIHARAHMFRTQEP</sequence>
<name>A0ABZ2LCY6_9BACT</name>
<protein>
    <submittedName>
        <fullName evidence="1">UPF0262 family protein</fullName>
    </submittedName>
</protein>